<dbReference type="Pfam" id="PF05932">
    <property type="entry name" value="CesT"/>
    <property type="match status" value="1"/>
</dbReference>
<name>A0ABY7V7R0_9GAMM</name>
<dbReference type="SUPFAM" id="SSF69635">
    <property type="entry name" value="Type III secretory system chaperone-like"/>
    <property type="match status" value="1"/>
</dbReference>
<dbReference type="Gene3D" id="3.30.1460.10">
    <property type="match status" value="1"/>
</dbReference>
<reference evidence="1 2" key="1">
    <citation type="journal article" date="2022" name="Mar. Drugs">
        <title>Bioassay-Guided Fractionation Leads to the Detection of Cholic Acid Generated by the Rare Thalassomonas sp.</title>
        <authorList>
            <person name="Pheiffer F."/>
            <person name="Schneider Y.K."/>
            <person name="Hansen E.H."/>
            <person name="Andersen J.H."/>
            <person name="Isaksson J."/>
            <person name="Busche T."/>
            <person name="R C."/>
            <person name="Kalinowski J."/>
            <person name="Zyl L.V."/>
            <person name="Trindade M."/>
        </authorList>
    </citation>
    <scope>NUCLEOTIDE SEQUENCE [LARGE SCALE GENOMIC DNA]</scope>
    <source>
        <strain evidence="1 2">A5K-61T</strain>
    </source>
</reference>
<keyword evidence="2" id="KW-1185">Reference proteome</keyword>
<dbReference type="EMBL" id="CP059693">
    <property type="protein sequence ID" value="WDE09396.1"/>
    <property type="molecule type" value="Genomic_DNA"/>
</dbReference>
<dbReference type="Proteomes" id="UP001215231">
    <property type="component" value="Chromosome"/>
</dbReference>
<protein>
    <submittedName>
        <fullName evidence="1">CesT family type III secretion system chaperone</fullName>
    </submittedName>
</protein>
<proteinExistence type="predicted"/>
<gene>
    <name evidence="1" type="ORF">H3N35_13720</name>
</gene>
<dbReference type="RefSeq" id="WP_274049329.1">
    <property type="nucleotide sequence ID" value="NZ_CP059693.1"/>
</dbReference>
<accession>A0ABY7V7R0</accession>
<sequence length="163" mass="18360">MLTYLNNKVLPQIAKRLGINDLTLDASGACTLLLGSGKHFFIKCNQESRRLYFYAQVLTLANDKNRPVDNALLKNLLRYNLDHSARDQGIVAADEAHNDTQVLYQRYLEESDCDLETVRLVMEETLAEAEAIYSTLNLVDIDDYITEALPEGPALGDGHFLRI</sequence>
<organism evidence="1 2">
    <name type="scientific">Thalassomonas haliotis</name>
    <dbReference type="NCBI Taxonomy" id="485448"/>
    <lineage>
        <taxon>Bacteria</taxon>
        <taxon>Pseudomonadati</taxon>
        <taxon>Pseudomonadota</taxon>
        <taxon>Gammaproteobacteria</taxon>
        <taxon>Alteromonadales</taxon>
        <taxon>Colwelliaceae</taxon>
        <taxon>Thalassomonas</taxon>
    </lineage>
</organism>
<evidence type="ECO:0000313" key="1">
    <source>
        <dbReference type="EMBL" id="WDE09396.1"/>
    </source>
</evidence>
<evidence type="ECO:0000313" key="2">
    <source>
        <dbReference type="Proteomes" id="UP001215231"/>
    </source>
</evidence>
<dbReference type="InterPro" id="IPR010261">
    <property type="entry name" value="Tir_chaperone"/>
</dbReference>